<keyword evidence="1" id="KW-0812">Transmembrane</keyword>
<protein>
    <submittedName>
        <fullName evidence="2">Uncharacterized protein</fullName>
    </submittedName>
</protein>
<dbReference type="RefSeq" id="WP_109264257.1">
    <property type="nucleotide sequence ID" value="NZ_QEWP01000006.1"/>
</dbReference>
<reference evidence="2 3" key="1">
    <citation type="submission" date="2018-05" db="EMBL/GenBank/DDBJ databases">
        <title>Marinilabilia rubrum sp. nov., isolated from saltern sediment.</title>
        <authorList>
            <person name="Zhang R."/>
        </authorList>
    </citation>
    <scope>NUCLEOTIDE SEQUENCE [LARGE SCALE GENOMIC DNA]</scope>
    <source>
        <strain evidence="2 3">WTE16</strain>
    </source>
</reference>
<evidence type="ECO:0000256" key="1">
    <source>
        <dbReference type="SAM" id="Phobius"/>
    </source>
</evidence>
<keyword evidence="1" id="KW-0472">Membrane</keyword>
<sequence length="345" mass="38729">MKNISRENYEIWFVDYLDGKLDESSKMEFFVFLETNPDLADELKSFESLELEAEEVSFSTKSQLEKSEADFMEMSSSDYLLVKQMEEGLNDGEEQELATKIKEDESLIKRGKQFQLTRLYSETVSFPAKASLIHRKIGKVYALGIRVASAAAVVLVAVWGYNNFMLQTPDDSLADLKPLKGKSIPSPEPNIGDALKVAESLAMTEDMSSKTMKEFSENQMSFPESDNVKAETGALGTGPEMTLLASRASLTITLPVDMPSAYEAGLRHMMPQYLDIHNRQQALLANQNQKRSPQNDNSLFVKGLKFVDKVSGDLVNFEQLYDEDGNYVAYNLEAGNIKMKQKVKN</sequence>
<evidence type="ECO:0000313" key="2">
    <source>
        <dbReference type="EMBL" id="PWD99718.1"/>
    </source>
</evidence>
<keyword evidence="1" id="KW-1133">Transmembrane helix</keyword>
<organism evidence="2 3">
    <name type="scientific">Marinilabilia rubra</name>
    <dbReference type="NCBI Taxonomy" id="2162893"/>
    <lineage>
        <taxon>Bacteria</taxon>
        <taxon>Pseudomonadati</taxon>
        <taxon>Bacteroidota</taxon>
        <taxon>Bacteroidia</taxon>
        <taxon>Marinilabiliales</taxon>
        <taxon>Marinilabiliaceae</taxon>
        <taxon>Marinilabilia</taxon>
    </lineage>
</organism>
<proteinExistence type="predicted"/>
<name>A0A2U2B9H3_9BACT</name>
<accession>A0A2U2B9H3</accession>
<evidence type="ECO:0000313" key="3">
    <source>
        <dbReference type="Proteomes" id="UP000244956"/>
    </source>
</evidence>
<feature type="transmembrane region" description="Helical" evidence="1">
    <location>
        <begin position="140"/>
        <end position="161"/>
    </location>
</feature>
<gene>
    <name evidence="2" type="ORF">DDZ16_09755</name>
</gene>
<dbReference type="Proteomes" id="UP000244956">
    <property type="component" value="Unassembled WGS sequence"/>
</dbReference>
<comment type="caution">
    <text evidence="2">The sequence shown here is derived from an EMBL/GenBank/DDBJ whole genome shotgun (WGS) entry which is preliminary data.</text>
</comment>
<dbReference type="EMBL" id="QEWP01000006">
    <property type="protein sequence ID" value="PWD99718.1"/>
    <property type="molecule type" value="Genomic_DNA"/>
</dbReference>
<dbReference type="OrthoDB" id="663559at2"/>
<dbReference type="AlphaFoldDB" id="A0A2U2B9H3"/>
<keyword evidence="3" id="KW-1185">Reference proteome</keyword>